<feature type="binding site" evidence="6">
    <location>
        <position position="433"/>
    </location>
    <ligand>
        <name>AMP</name>
        <dbReference type="ChEBI" id="CHEBI:456215"/>
    </ligand>
</feature>
<dbReference type="Gene3D" id="1.10.1300.10">
    <property type="entry name" value="3'5'-cyclic nucleotide phosphodiesterase, catalytic domain"/>
    <property type="match status" value="1"/>
</dbReference>
<dbReference type="EMBL" id="CAJHNJ030000051">
    <property type="protein sequence ID" value="CAG9132634.1"/>
    <property type="molecule type" value="Genomic_DNA"/>
</dbReference>
<dbReference type="InterPro" id="IPR023088">
    <property type="entry name" value="PDEase"/>
</dbReference>
<dbReference type="AlphaFoldDB" id="A0A8S4FY06"/>
<dbReference type="CDD" id="cd00077">
    <property type="entry name" value="HDc"/>
    <property type="match status" value="1"/>
</dbReference>
<evidence type="ECO:0000256" key="7">
    <source>
        <dbReference type="PIRSR" id="PIRSR623088-3"/>
    </source>
</evidence>
<evidence type="ECO:0000256" key="3">
    <source>
        <dbReference type="ARBA" id="ARBA00022723"/>
    </source>
</evidence>
<feature type="binding site" evidence="7">
    <location>
        <position position="238"/>
    </location>
    <ligand>
        <name>Zn(2+)</name>
        <dbReference type="ChEBI" id="CHEBI:29105"/>
        <label>1</label>
    </ligand>
</feature>
<dbReference type="InterPro" id="IPR023174">
    <property type="entry name" value="PDEase_CS"/>
</dbReference>
<reference evidence="10" key="1">
    <citation type="submission" date="2020-11" db="EMBL/GenBank/DDBJ databases">
        <authorList>
            <person name="Whiteford S."/>
        </authorList>
    </citation>
    <scope>NUCLEOTIDE SEQUENCE</scope>
</reference>
<comment type="cofactor">
    <cofactor evidence="8">
        <name>a divalent metal cation</name>
        <dbReference type="ChEBI" id="CHEBI:60240"/>
    </cofactor>
    <text evidence="8">Binds 2 divalent metal cations per subunit. Site 1 may preferentially bind zinc ions, while site 2 has a preference for magnesium and/or manganese ions.</text>
</comment>
<comment type="similarity">
    <text evidence="1 8">Belongs to the cyclic nucleotide phosphodiesterase family.</text>
</comment>
<dbReference type="InterPro" id="IPR003018">
    <property type="entry name" value="GAF"/>
</dbReference>
<feature type="binding site" evidence="6">
    <location>
        <position position="273"/>
    </location>
    <ligand>
        <name>AMP</name>
        <dbReference type="ChEBI" id="CHEBI:456215"/>
    </ligand>
</feature>
<name>A0A8S4FY06_PLUXY</name>
<gene>
    <name evidence="10" type="ORF">PLXY2_LOCUS10894</name>
</gene>
<evidence type="ECO:0000256" key="2">
    <source>
        <dbReference type="ARBA" id="ARBA00022535"/>
    </source>
</evidence>
<comment type="caution">
    <text evidence="10">The sequence shown here is derived from an EMBL/GenBank/DDBJ whole genome shotgun (WGS) entry which is preliminary data.</text>
</comment>
<dbReference type="PROSITE" id="PS00126">
    <property type="entry name" value="PDEASE_I_1"/>
    <property type="match status" value="1"/>
</dbReference>
<feature type="binding site" evidence="7">
    <location>
        <position position="381"/>
    </location>
    <ligand>
        <name>Zn(2+)</name>
        <dbReference type="ChEBI" id="CHEBI:29105"/>
        <label>1</label>
    </ligand>
</feature>
<dbReference type="EC" id="3.1.4.-" evidence="8"/>
<keyword evidence="2" id="KW-0140">cGMP</keyword>
<dbReference type="InterPro" id="IPR002073">
    <property type="entry name" value="PDEase_catalytic_dom"/>
</dbReference>
<evidence type="ECO:0000256" key="1">
    <source>
        <dbReference type="ARBA" id="ARBA00007648"/>
    </source>
</evidence>
<sequence>MRSSFFIVDKEGASGELMADMWDDGWAGESSAMTKRRVRVNFTHDNSPAAHVARTGQQLNIPDAYKDKRFSREVDPTTGNIVRATLVSPITDKHGVIGVVQLTNKLDGGVFDVEDQEIFDVFVKYCSLIVHFASMQQKMIFHNNLNKVYSSMLSLHLSPCKHDMAELMATGGVAEPPPDFHSFDFYISDATRADMPGLVAYMFLELFPPHLFDRPRMSEFVLTILQTYRPMPYHNSEHAFCFTHTMYLILRENSGYFDEVETIALLIGGLCHDLDHPGVNNNFLALTKHPLSQMYRTSTLEYHHYFMAKKIIDEKNILSRLPHEDRERVMEEIKSNILCTDLAVYFQMRAQLAPVVAEQAFDWGEQRHRRMLKGIIMTTCDLSGCCKPFQISKMIAEKVYEEFYRQGDMERARGYLPLSMMDRRRRGRQPPEQLQFLAVVLAPALLLLRSVLGGVEPLLENARKTQDGWREEIEIRGQKVWRQEDSIPRTRSTDIALAPS</sequence>
<dbReference type="Proteomes" id="UP000653454">
    <property type="component" value="Unassembled WGS sequence"/>
</dbReference>
<feature type="binding site" evidence="7">
    <location>
        <position position="273"/>
    </location>
    <ligand>
        <name>Zn(2+)</name>
        <dbReference type="ChEBI" id="CHEBI:29105"/>
        <label>2</label>
    </ligand>
</feature>
<keyword evidence="3 7" id="KW-0479">Metal-binding</keyword>
<dbReference type="InterPro" id="IPR003607">
    <property type="entry name" value="HD/PDEase_dom"/>
</dbReference>
<evidence type="ECO:0000256" key="4">
    <source>
        <dbReference type="ARBA" id="ARBA00022801"/>
    </source>
</evidence>
<accession>A0A8S4FY06</accession>
<dbReference type="InterPro" id="IPR029016">
    <property type="entry name" value="GAF-like_dom_sf"/>
</dbReference>
<protein>
    <recommendedName>
        <fullName evidence="8">Phosphodiesterase</fullName>
        <ecNumber evidence="8">3.1.4.-</ecNumber>
    </recommendedName>
</protein>
<feature type="active site" description="Proton donor" evidence="5">
    <location>
        <position position="234"/>
    </location>
</feature>
<dbReference type="Gene3D" id="3.30.450.40">
    <property type="match status" value="1"/>
</dbReference>
<keyword evidence="4 8" id="KW-0378">Hydrolase</keyword>
<dbReference type="SUPFAM" id="SSF109604">
    <property type="entry name" value="HD-domain/PDEase-like"/>
    <property type="match status" value="1"/>
</dbReference>
<dbReference type="Pfam" id="PF01590">
    <property type="entry name" value="GAF"/>
    <property type="match status" value="1"/>
</dbReference>
<dbReference type="PANTHER" id="PTHR11347">
    <property type="entry name" value="CYCLIC NUCLEOTIDE PHOSPHODIESTERASE"/>
    <property type="match status" value="1"/>
</dbReference>
<dbReference type="GO" id="GO:0004114">
    <property type="term" value="F:3',5'-cyclic-nucleotide phosphodiesterase activity"/>
    <property type="evidence" value="ECO:0007669"/>
    <property type="project" value="InterPro"/>
</dbReference>
<feature type="binding site" evidence="6">
    <location>
        <position position="381"/>
    </location>
    <ligand>
        <name>AMP</name>
        <dbReference type="ChEBI" id="CHEBI:456215"/>
    </ligand>
</feature>
<evidence type="ECO:0000256" key="8">
    <source>
        <dbReference type="RuleBase" id="RU363067"/>
    </source>
</evidence>
<evidence type="ECO:0000313" key="11">
    <source>
        <dbReference type="Proteomes" id="UP000653454"/>
    </source>
</evidence>
<dbReference type="InterPro" id="IPR036971">
    <property type="entry name" value="PDEase_catalytic_dom_sf"/>
</dbReference>
<dbReference type="PRINTS" id="PR00387">
    <property type="entry name" value="PDIESTERASE1"/>
</dbReference>
<dbReference type="SMART" id="SM00065">
    <property type="entry name" value="GAF"/>
    <property type="match status" value="1"/>
</dbReference>
<dbReference type="GO" id="GO:0007165">
    <property type="term" value="P:signal transduction"/>
    <property type="evidence" value="ECO:0007669"/>
    <property type="project" value="InterPro"/>
</dbReference>
<proteinExistence type="inferred from homology"/>
<feature type="domain" description="PDEase" evidence="9">
    <location>
        <begin position="160"/>
        <end position="476"/>
    </location>
</feature>
<feature type="binding site" evidence="7">
    <location>
        <position position="272"/>
    </location>
    <ligand>
        <name>Zn(2+)</name>
        <dbReference type="ChEBI" id="CHEBI:29105"/>
        <label>1</label>
    </ligand>
</feature>
<dbReference type="PROSITE" id="PS51845">
    <property type="entry name" value="PDEASE_I_2"/>
    <property type="match status" value="1"/>
</dbReference>
<organism evidence="10 11">
    <name type="scientific">Plutella xylostella</name>
    <name type="common">Diamondback moth</name>
    <name type="synonym">Plutella maculipennis</name>
    <dbReference type="NCBI Taxonomy" id="51655"/>
    <lineage>
        <taxon>Eukaryota</taxon>
        <taxon>Metazoa</taxon>
        <taxon>Ecdysozoa</taxon>
        <taxon>Arthropoda</taxon>
        <taxon>Hexapoda</taxon>
        <taxon>Insecta</taxon>
        <taxon>Pterygota</taxon>
        <taxon>Neoptera</taxon>
        <taxon>Endopterygota</taxon>
        <taxon>Lepidoptera</taxon>
        <taxon>Glossata</taxon>
        <taxon>Ditrysia</taxon>
        <taxon>Yponomeutoidea</taxon>
        <taxon>Plutellidae</taxon>
        <taxon>Plutella</taxon>
    </lineage>
</organism>
<dbReference type="Pfam" id="PF00233">
    <property type="entry name" value="PDEase_I"/>
    <property type="match status" value="1"/>
</dbReference>
<evidence type="ECO:0000256" key="6">
    <source>
        <dbReference type="PIRSR" id="PIRSR623088-2"/>
    </source>
</evidence>
<feature type="binding site" evidence="7">
    <location>
        <position position="273"/>
    </location>
    <ligand>
        <name>Zn(2+)</name>
        <dbReference type="ChEBI" id="CHEBI:29105"/>
        <label>1</label>
    </ligand>
</feature>
<dbReference type="SUPFAM" id="SSF55781">
    <property type="entry name" value="GAF domain-like"/>
    <property type="match status" value="1"/>
</dbReference>
<evidence type="ECO:0000313" key="10">
    <source>
        <dbReference type="EMBL" id="CAG9132634.1"/>
    </source>
</evidence>
<keyword evidence="11" id="KW-1185">Reference proteome</keyword>
<evidence type="ECO:0000259" key="9">
    <source>
        <dbReference type="PROSITE" id="PS51845"/>
    </source>
</evidence>
<feature type="binding site" evidence="6">
    <location>
        <begin position="234"/>
        <end position="238"/>
    </location>
    <ligand>
        <name>AMP</name>
        <dbReference type="ChEBI" id="CHEBI:456215"/>
    </ligand>
</feature>
<evidence type="ECO:0000256" key="5">
    <source>
        <dbReference type="PIRSR" id="PIRSR623088-1"/>
    </source>
</evidence>
<dbReference type="GO" id="GO:0046872">
    <property type="term" value="F:metal ion binding"/>
    <property type="evidence" value="ECO:0007669"/>
    <property type="project" value="UniProtKB-KW"/>
</dbReference>